<keyword evidence="5 11" id="KW-0863">Zinc-finger</keyword>
<dbReference type="PROSITE" id="PS51915">
    <property type="entry name" value="ZAD"/>
    <property type="match status" value="1"/>
</dbReference>
<feature type="domain" description="C2H2-type" evidence="14">
    <location>
        <begin position="278"/>
        <end position="307"/>
    </location>
</feature>
<dbReference type="Pfam" id="PF07776">
    <property type="entry name" value="zf-AD"/>
    <property type="match status" value="1"/>
</dbReference>
<evidence type="ECO:0000259" key="15">
    <source>
        <dbReference type="PROSITE" id="PS51915"/>
    </source>
</evidence>
<feature type="domain" description="C2H2-type" evidence="14">
    <location>
        <begin position="194"/>
        <end position="221"/>
    </location>
</feature>
<keyword evidence="3 12" id="KW-0479">Metal-binding</keyword>
<comment type="similarity">
    <text evidence="2">Belongs to the krueppel C2H2-type zinc-finger protein family.</text>
</comment>
<dbReference type="PANTHER" id="PTHR47772">
    <property type="entry name" value="ZINC FINGER PROTEIN 200"/>
    <property type="match status" value="1"/>
</dbReference>
<dbReference type="SMART" id="SM00355">
    <property type="entry name" value="ZnF_C2H2"/>
    <property type="match status" value="5"/>
</dbReference>
<evidence type="ECO:0000256" key="1">
    <source>
        <dbReference type="ARBA" id="ARBA00004123"/>
    </source>
</evidence>
<dbReference type="GO" id="GO:0005634">
    <property type="term" value="C:nucleus"/>
    <property type="evidence" value="ECO:0007669"/>
    <property type="project" value="UniProtKB-SubCell"/>
</dbReference>
<dbReference type="PANTHER" id="PTHR47772:SF15">
    <property type="entry name" value="REDUCED EXPRESSION 2-RELATED"/>
    <property type="match status" value="1"/>
</dbReference>
<accession>A0AAD4JU34</accession>
<evidence type="ECO:0000256" key="4">
    <source>
        <dbReference type="ARBA" id="ARBA00022737"/>
    </source>
</evidence>
<evidence type="ECO:0000256" key="13">
    <source>
        <dbReference type="SAM" id="MobiDB-lite"/>
    </source>
</evidence>
<dbReference type="PROSITE" id="PS50157">
    <property type="entry name" value="ZINC_FINGER_C2H2_2"/>
    <property type="match status" value="5"/>
</dbReference>
<comment type="caution">
    <text evidence="16">The sequence shown here is derived from an EMBL/GenBank/DDBJ whole genome shotgun (WGS) entry which is preliminary data.</text>
</comment>
<evidence type="ECO:0008006" key="18">
    <source>
        <dbReference type="Google" id="ProtNLM"/>
    </source>
</evidence>
<name>A0AAD4JU34_9MUSC</name>
<evidence type="ECO:0000256" key="6">
    <source>
        <dbReference type="ARBA" id="ARBA00022833"/>
    </source>
</evidence>
<evidence type="ECO:0000256" key="11">
    <source>
        <dbReference type="PROSITE-ProRule" id="PRU00042"/>
    </source>
</evidence>
<dbReference type="InterPro" id="IPR012934">
    <property type="entry name" value="Znf_AD"/>
</dbReference>
<feature type="domain" description="ZAD" evidence="15">
    <location>
        <begin position="6"/>
        <end position="81"/>
    </location>
</feature>
<feature type="domain" description="C2H2-type" evidence="14">
    <location>
        <begin position="222"/>
        <end position="249"/>
    </location>
</feature>
<comment type="subcellular location">
    <subcellularLocation>
        <location evidence="1">Nucleus</location>
    </subcellularLocation>
</comment>
<dbReference type="FunFam" id="3.30.160.60:FF:000325">
    <property type="entry name" value="ZFP90 zinc finger protein"/>
    <property type="match status" value="1"/>
</dbReference>
<proteinExistence type="inferred from homology"/>
<dbReference type="SUPFAM" id="SSF57667">
    <property type="entry name" value="beta-beta-alpha zinc fingers"/>
    <property type="match status" value="3"/>
</dbReference>
<evidence type="ECO:0000256" key="9">
    <source>
        <dbReference type="ARBA" id="ARBA00023163"/>
    </source>
</evidence>
<dbReference type="GO" id="GO:0008270">
    <property type="term" value="F:zinc ion binding"/>
    <property type="evidence" value="ECO:0007669"/>
    <property type="project" value="UniProtKB-UniRule"/>
</dbReference>
<feature type="region of interest" description="Disordered" evidence="13">
    <location>
        <begin position="102"/>
        <end position="121"/>
    </location>
</feature>
<feature type="binding site" evidence="12">
    <location>
        <position position="57"/>
    </location>
    <ligand>
        <name>Zn(2+)</name>
        <dbReference type="ChEBI" id="CHEBI:29105"/>
    </ligand>
</feature>
<dbReference type="AlphaFoldDB" id="A0AAD4JU34"/>
<dbReference type="SMART" id="SM00868">
    <property type="entry name" value="zf-AD"/>
    <property type="match status" value="1"/>
</dbReference>
<feature type="binding site" evidence="12">
    <location>
        <position position="54"/>
    </location>
    <ligand>
        <name>Zn(2+)</name>
        <dbReference type="ChEBI" id="CHEBI:29105"/>
    </ligand>
</feature>
<dbReference type="PROSITE" id="PS00028">
    <property type="entry name" value="ZINC_FINGER_C2H2_1"/>
    <property type="match status" value="5"/>
</dbReference>
<feature type="binding site" evidence="12">
    <location>
        <position position="8"/>
    </location>
    <ligand>
        <name>Zn(2+)</name>
        <dbReference type="ChEBI" id="CHEBI:29105"/>
    </ligand>
</feature>
<evidence type="ECO:0000259" key="14">
    <source>
        <dbReference type="PROSITE" id="PS50157"/>
    </source>
</evidence>
<keyword evidence="7" id="KW-0805">Transcription regulation</keyword>
<dbReference type="GO" id="GO:0003677">
    <property type="term" value="F:DNA binding"/>
    <property type="evidence" value="ECO:0007669"/>
    <property type="project" value="UniProtKB-KW"/>
</dbReference>
<keyword evidence="9" id="KW-0804">Transcription</keyword>
<gene>
    <name evidence="16" type="ORF">KR093_002275</name>
</gene>
<evidence type="ECO:0000256" key="10">
    <source>
        <dbReference type="ARBA" id="ARBA00023242"/>
    </source>
</evidence>
<dbReference type="Proteomes" id="UP001200034">
    <property type="component" value="Unassembled WGS sequence"/>
</dbReference>
<evidence type="ECO:0000256" key="2">
    <source>
        <dbReference type="ARBA" id="ARBA00006991"/>
    </source>
</evidence>
<feature type="binding site" evidence="12">
    <location>
        <position position="11"/>
    </location>
    <ligand>
        <name>Zn(2+)</name>
        <dbReference type="ChEBI" id="CHEBI:29105"/>
    </ligand>
</feature>
<evidence type="ECO:0000313" key="16">
    <source>
        <dbReference type="EMBL" id="KAH8358771.1"/>
    </source>
</evidence>
<dbReference type="SUPFAM" id="SSF57716">
    <property type="entry name" value="Glucocorticoid receptor-like (DNA-binding domain)"/>
    <property type="match status" value="1"/>
</dbReference>
<reference evidence="16" key="1">
    <citation type="journal article" date="2021" name="Mol. Ecol. Resour.">
        <title>Phylogenomic analyses of the genus Drosophila reveals genomic signals of climate adaptation.</title>
        <authorList>
            <person name="Li F."/>
            <person name="Rane R.V."/>
            <person name="Luria V."/>
            <person name="Xiong Z."/>
            <person name="Chen J."/>
            <person name="Li Z."/>
            <person name="Catullo R.A."/>
            <person name="Griffin P.C."/>
            <person name="Schiffer M."/>
            <person name="Pearce S."/>
            <person name="Lee S.F."/>
            <person name="McElroy K."/>
            <person name="Stocker A."/>
            <person name="Shirriffs J."/>
            <person name="Cockerell F."/>
            <person name="Coppin C."/>
            <person name="Sgro C.M."/>
            <person name="Karger A."/>
            <person name="Cain J.W."/>
            <person name="Weber J.A."/>
            <person name="Santpere G."/>
            <person name="Kirschner M.W."/>
            <person name="Hoffmann A.A."/>
            <person name="Oakeshott J.G."/>
            <person name="Zhang G."/>
        </authorList>
    </citation>
    <scope>NUCLEOTIDE SEQUENCE</scope>
    <source>
        <strain evidence="16">BGI-SZ-2011g</strain>
    </source>
</reference>
<evidence type="ECO:0000256" key="8">
    <source>
        <dbReference type="ARBA" id="ARBA00023125"/>
    </source>
</evidence>
<keyword evidence="8" id="KW-0238">DNA-binding</keyword>
<sequence length="308" mass="36560">MDDLLSRCRTCGIVINKELDVNLFEETHFPLVALIQDIADMWMEYDNILPDYICMRCKVILDQIVEFRSICQRTHRKLLTAIKNLNQSKELSNEVETVPNIDDEDFNDIEDSQHNDSSEEYTPSEIMLETVIEEKIYETSHLEDNYIENTTKPKGKRRDNRHLKSWICDQCGGVFKSSTYLKLHLLRHTDQKKFECDVCKKQYYTQNEMLRHKILHTNARPYACRYCDKTFRGTSSKAVHERTHTNERPFNCRYCDKSFRSTSVRKMHEGVHINNRKFHCEPCDQWFLRSSHLSLHQRTKIHKAKCAS</sequence>
<keyword evidence="6 12" id="KW-0862">Zinc</keyword>
<keyword evidence="10" id="KW-0539">Nucleus</keyword>
<organism evidence="16 17">
    <name type="scientific">Drosophila rubida</name>
    <dbReference type="NCBI Taxonomy" id="30044"/>
    <lineage>
        <taxon>Eukaryota</taxon>
        <taxon>Metazoa</taxon>
        <taxon>Ecdysozoa</taxon>
        <taxon>Arthropoda</taxon>
        <taxon>Hexapoda</taxon>
        <taxon>Insecta</taxon>
        <taxon>Pterygota</taxon>
        <taxon>Neoptera</taxon>
        <taxon>Endopterygota</taxon>
        <taxon>Diptera</taxon>
        <taxon>Brachycera</taxon>
        <taxon>Muscomorpha</taxon>
        <taxon>Ephydroidea</taxon>
        <taxon>Drosophilidae</taxon>
        <taxon>Drosophila</taxon>
    </lineage>
</organism>
<dbReference type="Gene3D" id="3.30.160.60">
    <property type="entry name" value="Classic Zinc Finger"/>
    <property type="match status" value="4"/>
</dbReference>
<feature type="domain" description="C2H2-type" evidence="14">
    <location>
        <begin position="166"/>
        <end position="193"/>
    </location>
</feature>
<dbReference type="Pfam" id="PF00096">
    <property type="entry name" value="zf-C2H2"/>
    <property type="match status" value="1"/>
</dbReference>
<dbReference type="EMBL" id="JAJJHW010003409">
    <property type="protein sequence ID" value="KAH8358771.1"/>
    <property type="molecule type" value="Genomic_DNA"/>
</dbReference>
<dbReference type="InterPro" id="IPR036236">
    <property type="entry name" value="Znf_C2H2_sf"/>
</dbReference>
<evidence type="ECO:0000256" key="7">
    <source>
        <dbReference type="ARBA" id="ARBA00023015"/>
    </source>
</evidence>
<evidence type="ECO:0000313" key="17">
    <source>
        <dbReference type="Proteomes" id="UP001200034"/>
    </source>
</evidence>
<feature type="domain" description="C2H2-type" evidence="14">
    <location>
        <begin position="250"/>
        <end position="277"/>
    </location>
</feature>
<protein>
    <recommendedName>
        <fullName evidence="18">Transcription factor Ouib</fullName>
    </recommendedName>
</protein>
<evidence type="ECO:0000256" key="12">
    <source>
        <dbReference type="PROSITE-ProRule" id="PRU01263"/>
    </source>
</evidence>
<evidence type="ECO:0000256" key="5">
    <source>
        <dbReference type="ARBA" id="ARBA00022771"/>
    </source>
</evidence>
<keyword evidence="17" id="KW-1185">Reference proteome</keyword>
<keyword evidence="4" id="KW-0677">Repeat</keyword>
<evidence type="ECO:0000256" key="3">
    <source>
        <dbReference type="ARBA" id="ARBA00022723"/>
    </source>
</evidence>
<dbReference type="InterPro" id="IPR050636">
    <property type="entry name" value="C2H2-ZF_domain-containing"/>
</dbReference>
<dbReference type="InterPro" id="IPR013087">
    <property type="entry name" value="Znf_C2H2_type"/>
</dbReference>